<evidence type="ECO:0000256" key="1">
    <source>
        <dbReference type="ARBA" id="ARBA00022490"/>
    </source>
</evidence>
<keyword evidence="3 5" id="KW-0698">rRNA processing</keyword>
<dbReference type="InterPro" id="IPR002676">
    <property type="entry name" value="RimM_N"/>
</dbReference>
<dbReference type="SUPFAM" id="SSF50447">
    <property type="entry name" value="Translation proteins"/>
    <property type="match status" value="1"/>
</dbReference>
<dbReference type="GO" id="GO:0005840">
    <property type="term" value="C:ribosome"/>
    <property type="evidence" value="ECO:0007669"/>
    <property type="project" value="InterPro"/>
</dbReference>
<gene>
    <name evidence="5" type="primary">rimM</name>
    <name evidence="8" type="ORF">SAMN05421738_103131</name>
</gene>
<dbReference type="EMBL" id="FOUZ01000003">
    <property type="protein sequence ID" value="SFM85351.1"/>
    <property type="molecule type" value="Genomic_DNA"/>
</dbReference>
<dbReference type="Pfam" id="PF24986">
    <property type="entry name" value="PRC_RimM"/>
    <property type="match status" value="1"/>
</dbReference>
<dbReference type="Pfam" id="PF01782">
    <property type="entry name" value="RimM"/>
    <property type="match status" value="1"/>
</dbReference>
<evidence type="ECO:0000256" key="2">
    <source>
        <dbReference type="ARBA" id="ARBA00022517"/>
    </source>
</evidence>
<comment type="subunit">
    <text evidence="5">Binds ribosomal protein uS19.</text>
</comment>
<dbReference type="STRING" id="684065.SAMN05421738_103131"/>
<dbReference type="Gene3D" id="2.30.30.240">
    <property type="entry name" value="PRC-barrel domain"/>
    <property type="match status" value="1"/>
</dbReference>
<dbReference type="OrthoDB" id="9810331at2"/>
<keyword evidence="4 5" id="KW-0143">Chaperone</keyword>
<protein>
    <recommendedName>
        <fullName evidence="5">Ribosome maturation factor RimM</fullName>
    </recommendedName>
</protein>
<evidence type="ECO:0000259" key="6">
    <source>
        <dbReference type="Pfam" id="PF01782"/>
    </source>
</evidence>
<dbReference type="HAMAP" id="MF_00014">
    <property type="entry name" value="Ribosome_mat_RimM"/>
    <property type="match status" value="1"/>
</dbReference>
<comment type="similarity">
    <text evidence="5">Belongs to the RimM family.</text>
</comment>
<evidence type="ECO:0000313" key="9">
    <source>
        <dbReference type="Proteomes" id="UP000199149"/>
    </source>
</evidence>
<dbReference type="Gene3D" id="2.40.30.60">
    <property type="entry name" value="RimM"/>
    <property type="match status" value="1"/>
</dbReference>
<dbReference type="GO" id="GO:0043022">
    <property type="term" value="F:ribosome binding"/>
    <property type="evidence" value="ECO:0007669"/>
    <property type="project" value="InterPro"/>
</dbReference>
<accession>A0A1I4U913</accession>
<keyword evidence="2 5" id="KW-0690">Ribosome biogenesis</keyword>
<comment type="domain">
    <text evidence="5">The PRC barrel domain binds ribosomal protein uS19.</text>
</comment>
<evidence type="ECO:0000256" key="5">
    <source>
        <dbReference type="HAMAP-Rule" id="MF_00014"/>
    </source>
</evidence>
<dbReference type="InterPro" id="IPR036976">
    <property type="entry name" value="RimM_N_sf"/>
</dbReference>
<reference evidence="9" key="1">
    <citation type="submission" date="2016-10" db="EMBL/GenBank/DDBJ databases">
        <authorList>
            <person name="Varghese N."/>
            <person name="Submissions S."/>
        </authorList>
    </citation>
    <scope>NUCLEOTIDE SEQUENCE [LARGE SCALE GENOMIC DNA]</scope>
    <source>
        <strain evidence="9">XJ109</strain>
    </source>
</reference>
<dbReference type="InterPro" id="IPR056792">
    <property type="entry name" value="PRC_RimM"/>
</dbReference>
<organism evidence="8 9">
    <name type="scientific">Algoriella xinjiangensis</name>
    <dbReference type="NCBI Taxonomy" id="684065"/>
    <lineage>
        <taxon>Bacteria</taxon>
        <taxon>Pseudomonadati</taxon>
        <taxon>Bacteroidota</taxon>
        <taxon>Flavobacteriia</taxon>
        <taxon>Flavobacteriales</taxon>
        <taxon>Weeksellaceae</taxon>
        <taxon>Algoriella</taxon>
    </lineage>
</organism>
<dbReference type="GO" id="GO:0006364">
    <property type="term" value="P:rRNA processing"/>
    <property type="evidence" value="ECO:0007669"/>
    <property type="project" value="UniProtKB-UniRule"/>
</dbReference>
<dbReference type="PANTHER" id="PTHR33692">
    <property type="entry name" value="RIBOSOME MATURATION FACTOR RIMM"/>
    <property type="match status" value="1"/>
</dbReference>
<comment type="subcellular location">
    <subcellularLocation>
        <location evidence="5">Cytoplasm</location>
    </subcellularLocation>
</comment>
<evidence type="ECO:0000259" key="7">
    <source>
        <dbReference type="Pfam" id="PF24986"/>
    </source>
</evidence>
<proteinExistence type="inferred from homology"/>
<dbReference type="GO" id="GO:0042274">
    <property type="term" value="P:ribosomal small subunit biogenesis"/>
    <property type="evidence" value="ECO:0007669"/>
    <property type="project" value="UniProtKB-UniRule"/>
</dbReference>
<dbReference type="SUPFAM" id="SSF50346">
    <property type="entry name" value="PRC-barrel domain"/>
    <property type="match status" value="1"/>
</dbReference>
<dbReference type="InterPro" id="IPR011033">
    <property type="entry name" value="PRC_barrel-like_sf"/>
</dbReference>
<dbReference type="InterPro" id="IPR011961">
    <property type="entry name" value="RimM"/>
</dbReference>
<dbReference type="PANTHER" id="PTHR33692:SF1">
    <property type="entry name" value="RIBOSOME MATURATION FACTOR RIMM"/>
    <property type="match status" value="1"/>
</dbReference>
<feature type="domain" description="Ribosome maturation factor RimM PRC barrel" evidence="7">
    <location>
        <begin position="102"/>
        <end position="168"/>
    </location>
</feature>
<dbReference type="NCBIfam" id="TIGR02273">
    <property type="entry name" value="16S_RimM"/>
    <property type="match status" value="1"/>
</dbReference>
<dbReference type="Proteomes" id="UP000199149">
    <property type="component" value="Unassembled WGS sequence"/>
</dbReference>
<evidence type="ECO:0000313" key="8">
    <source>
        <dbReference type="EMBL" id="SFM85351.1"/>
    </source>
</evidence>
<dbReference type="InterPro" id="IPR009000">
    <property type="entry name" value="Transl_B-barrel_sf"/>
</dbReference>
<sequence>MTKNDCYYLGKVTKRHGFKGNLIIHLDTDEPELYNTLEAVFIEQDGTLVPFFFETAQPYQGTKLLVKFEDVENEDVDRLVNREIYLPLKTLPELTGTAFYYHEVIGFTIYDQSNTEVGVINSVNDSAAQAYFEVNANGKQILIPMIDEWILEVNREEKAMLVQIPDGLLEIYLG</sequence>
<keyword evidence="1 5" id="KW-0963">Cytoplasm</keyword>
<dbReference type="GO" id="GO:0005737">
    <property type="term" value="C:cytoplasm"/>
    <property type="evidence" value="ECO:0007669"/>
    <property type="project" value="UniProtKB-SubCell"/>
</dbReference>
<evidence type="ECO:0000256" key="3">
    <source>
        <dbReference type="ARBA" id="ARBA00022552"/>
    </source>
</evidence>
<name>A0A1I4U913_9FLAO</name>
<keyword evidence="9" id="KW-1185">Reference proteome</keyword>
<dbReference type="AlphaFoldDB" id="A0A1I4U913"/>
<dbReference type="RefSeq" id="WP_092906711.1">
    <property type="nucleotide sequence ID" value="NZ_FOUZ01000003.1"/>
</dbReference>
<comment type="function">
    <text evidence="5">An accessory protein needed during the final step in the assembly of 30S ribosomal subunit, possibly for assembly of the head region. Essential for efficient processing of 16S rRNA. May be needed both before and after RbfA during the maturation of 16S rRNA. It has affinity for free ribosomal 30S subunits but not for 70S ribosomes.</text>
</comment>
<feature type="domain" description="RimM N-terminal" evidence="6">
    <location>
        <begin position="9"/>
        <end position="87"/>
    </location>
</feature>
<evidence type="ECO:0000256" key="4">
    <source>
        <dbReference type="ARBA" id="ARBA00023186"/>
    </source>
</evidence>